<dbReference type="EMBL" id="PGOL01038939">
    <property type="protein sequence ID" value="PKI18362.1"/>
    <property type="molecule type" value="Genomic_DNA"/>
</dbReference>
<proteinExistence type="predicted"/>
<evidence type="ECO:0000313" key="1">
    <source>
        <dbReference type="EMBL" id="PKI18362.1"/>
    </source>
</evidence>
<sequence length="75" mass="8663">IRIISELKGSKLTLLSFGVLGVFEHLIDALDPLEVIFRGTRAFELRNLQLEVVTDALLLPSWNRQCFFFKKFILL</sequence>
<name>A0A2I0HEY1_PUNGR</name>
<feature type="non-terminal residue" evidence="1">
    <location>
        <position position="75"/>
    </location>
</feature>
<organism evidence="1 2">
    <name type="scientific">Punica granatum</name>
    <name type="common">Pomegranate</name>
    <dbReference type="NCBI Taxonomy" id="22663"/>
    <lineage>
        <taxon>Eukaryota</taxon>
        <taxon>Viridiplantae</taxon>
        <taxon>Streptophyta</taxon>
        <taxon>Embryophyta</taxon>
        <taxon>Tracheophyta</taxon>
        <taxon>Spermatophyta</taxon>
        <taxon>Magnoliopsida</taxon>
        <taxon>eudicotyledons</taxon>
        <taxon>Gunneridae</taxon>
        <taxon>Pentapetalae</taxon>
        <taxon>rosids</taxon>
        <taxon>malvids</taxon>
        <taxon>Myrtales</taxon>
        <taxon>Lythraceae</taxon>
        <taxon>Punica</taxon>
    </lineage>
</organism>
<protein>
    <submittedName>
        <fullName evidence="1">Uncharacterized protein</fullName>
    </submittedName>
</protein>
<reference evidence="1 2" key="1">
    <citation type="submission" date="2017-11" db="EMBL/GenBank/DDBJ databases">
        <title>De-novo sequencing of pomegranate (Punica granatum L.) genome.</title>
        <authorList>
            <person name="Akparov Z."/>
            <person name="Amiraslanov A."/>
            <person name="Hajiyeva S."/>
            <person name="Abbasov M."/>
            <person name="Kaur K."/>
            <person name="Hamwieh A."/>
            <person name="Solovyev V."/>
            <person name="Salamov A."/>
            <person name="Braich B."/>
            <person name="Kosarev P."/>
            <person name="Mahmoud A."/>
            <person name="Hajiyev E."/>
            <person name="Babayeva S."/>
            <person name="Izzatullayeva V."/>
            <person name="Mammadov A."/>
            <person name="Mammadov A."/>
            <person name="Sharifova S."/>
            <person name="Ojaghi J."/>
            <person name="Eynullazada K."/>
            <person name="Bayramov B."/>
            <person name="Abdulazimova A."/>
            <person name="Shahmuradov I."/>
        </authorList>
    </citation>
    <scope>NUCLEOTIDE SEQUENCE [LARGE SCALE GENOMIC DNA]</scope>
    <source>
        <strain evidence="2">cv. AG2017</strain>
        <tissue evidence="1">Leaf</tissue>
    </source>
</reference>
<gene>
    <name evidence="1" type="ORF">CRG98_049364</name>
</gene>
<keyword evidence="2" id="KW-1185">Reference proteome</keyword>
<accession>A0A2I0HEY1</accession>
<evidence type="ECO:0000313" key="2">
    <source>
        <dbReference type="Proteomes" id="UP000233551"/>
    </source>
</evidence>
<dbReference type="AlphaFoldDB" id="A0A2I0HEY1"/>
<comment type="caution">
    <text evidence="1">The sequence shown here is derived from an EMBL/GenBank/DDBJ whole genome shotgun (WGS) entry which is preliminary data.</text>
</comment>
<feature type="non-terminal residue" evidence="1">
    <location>
        <position position="1"/>
    </location>
</feature>
<dbReference type="Proteomes" id="UP000233551">
    <property type="component" value="Unassembled WGS sequence"/>
</dbReference>